<evidence type="ECO:0000313" key="1">
    <source>
        <dbReference type="EMBL" id="BBB00590.1"/>
    </source>
</evidence>
<keyword evidence="3" id="KW-1185">Reference proteome</keyword>
<dbReference type="KEGG" id="arev:RVR_7722"/>
<gene>
    <name evidence="2" type="ORF">RVR_10589</name>
    <name evidence="1" type="ORF">RVR_7722</name>
</gene>
<reference evidence="2 3" key="3">
    <citation type="journal article" date="2011" name="Nat. Chem. Biol.">
        <title>Reveromycin A biosynthesis uses RevG and RevJ for stereospecific spiroacetal formation.</title>
        <authorList>
            <person name="Takahashi S."/>
            <person name="Toyoda A."/>
            <person name="Sekiyama Y."/>
            <person name="Takagi H."/>
            <person name="Nogawa T."/>
            <person name="Uramoto M."/>
            <person name="Suzuki R."/>
            <person name="Koshino H."/>
            <person name="Kumano T."/>
            <person name="Panthee S."/>
            <person name="Dairi T."/>
            <person name="Ishikawa J."/>
            <person name="Ikeda H."/>
            <person name="Sakaki Y."/>
            <person name="Osada H."/>
        </authorList>
    </citation>
    <scope>NUCLEOTIDE SEQUENCE [LARGE SCALE GENOMIC DNA]</scope>
    <source>
        <strain evidence="2 3">SN-593</strain>
    </source>
</reference>
<evidence type="ECO:0000313" key="3">
    <source>
        <dbReference type="Proteomes" id="UP000595703"/>
    </source>
</evidence>
<dbReference type="RefSeq" id="WP_202236561.1">
    <property type="nucleotide sequence ID" value="NZ_AP018365.1"/>
</dbReference>
<sequence length="249" mass="26816">MECTICHRPLPAGTDRYACPGCEHHLAYVLQQLVAELPLLRAELTPHRGPGAGGRPAGRAHPPLPVDVRVLDLLATRWVPDPDGQDSGGIPIGPLLVGWASLLADDYPAVTRHPAGTWYITRGTTPVPRAGGGIPGWANWLQLYIPFAVTCPWIWQMHEGLDDALRRVRAITGTRPRSHPRLAPCPQCSAVAMSRADGQWEITCEACGCRLDPDAYAAHAAAVLPSLSLVMAKLAADAEHHPTRTDAQT</sequence>
<dbReference type="AlphaFoldDB" id="A0A7U3UXL9"/>
<name>A0A7U3UXL9_9ACTN</name>
<accession>A0A7U3UXL9</accession>
<dbReference type="EMBL" id="AP018365">
    <property type="protein sequence ID" value="BBB00643.1"/>
    <property type="molecule type" value="Genomic_DNA"/>
</dbReference>
<dbReference type="Proteomes" id="UP000595703">
    <property type="component" value="Chromosome"/>
</dbReference>
<protein>
    <submittedName>
        <fullName evidence="2">Uncharacterized protein</fullName>
    </submittedName>
</protein>
<dbReference type="EMBL" id="AP018365">
    <property type="protein sequence ID" value="BBB00590.1"/>
    <property type="molecule type" value="Genomic_DNA"/>
</dbReference>
<reference evidence="2 3" key="1">
    <citation type="journal article" date="2010" name="J. Bacteriol.">
        <title>Biochemical characterization of a novel indole prenyltransferase from Streptomyces sp. SN-593.</title>
        <authorList>
            <person name="Takahashi S."/>
            <person name="Takagi H."/>
            <person name="Toyoda A."/>
            <person name="Uramoto M."/>
            <person name="Nogawa T."/>
            <person name="Ueki M."/>
            <person name="Sakaki Y."/>
            <person name="Osada H."/>
        </authorList>
    </citation>
    <scope>NUCLEOTIDE SEQUENCE [LARGE SCALE GENOMIC DNA]</scope>
    <source>
        <strain evidence="2 3">SN-593</strain>
    </source>
</reference>
<organism evidence="2 3">
    <name type="scientific">Actinacidiphila reveromycinica</name>
    <dbReference type="NCBI Taxonomy" id="659352"/>
    <lineage>
        <taxon>Bacteria</taxon>
        <taxon>Bacillati</taxon>
        <taxon>Actinomycetota</taxon>
        <taxon>Actinomycetes</taxon>
        <taxon>Kitasatosporales</taxon>
        <taxon>Streptomycetaceae</taxon>
        <taxon>Actinacidiphila</taxon>
    </lineage>
</organism>
<evidence type="ECO:0000313" key="2">
    <source>
        <dbReference type="EMBL" id="BBB00643.1"/>
    </source>
</evidence>
<dbReference type="KEGG" id="arev:RVR_10589"/>
<proteinExistence type="predicted"/>
<reference evidence="2 3" key="4">
    <citation type="journal article" date="2020" name="Sci. Rep.">
        <title>beta-carboline chemical signals induce reveromycin production through a LuxR family regulator in Streptomyces sp. SN-593.</title>
        <authorList>
            <person name="Panthee S."/>
            <person name="Kito N."/>
            <person name="Hayashi T."/>
            <person name="Shimizu T."/>
            <person name="Ishikawa J."/>
            <person name="Hamamoto H."/>
            <person name="Osada H."/>
            <person name="Takahashi S."/>
        </authorList>
    </citation>
    <scope>NUCLEOTIDE SEQUENCE [LARGE SCALE GENOMIC DNA]</scope>
    <source>
        <strain evidence="2 3">SN-593</strain>
    </source>
</reference>
<reference evidence="2 3" key="2">
    <citation type="journal article" date="2011" name="J. Antibiot.">
        <title>Furaquinocins I and J: novel polyketide isoprenoid hybrid compounds from Streptomyces reveromyceticus SN-593.</title>
        <authorList>
            <person name="Panthee S."/>
            <person name="Takahashi S."/>
            <person name="Takagi H."/>
            <person name="Nogawa T."/>
            <person name="Oowada E."/>
            <person name="Uramoto M."/>
            <person name="Osada H."/>
        </authorList>
    </citation>
    <scope>NUCLEOTIDE SEQUENCE [LARGE SCALE GENOMIC DNA]</scope>
    <source>
        <strain evidence="2 3">SN-593</strain>
    </source>
</reference>